<feature type="region of interest" description="Disordered" evidence="3">
    <location>
        <begin position="25"/>
        <end position="60"/>
    </location>
</feature>
<keyword evidence="6" id="KW-1185">Reference proteome</keyword>
<evidence type="ECO:0000256" key="3">
    <source>
        <dbReference type="SAM" id="MobiDB-lite"/>
    </source>
</evidence>
<dbReference type="AlphaFoldDB" id="A0A1E3PTN4"/>
<dbReference type="PROSITE" id="PS50097">
    <property type="entry name" value="BTB"/>
    <property type="match status" value="2"/>
</dbReference>
<dbReference type="InterPro" id="IPR044515">
    <property type="entry name" value="ABTB1"/>
</dbReference>
<evidence type="ECO:0000259" key="4">
    <source>
        <dbReference type="PROSITE" id="PS50097"/>
    </source>
</evidence>
<dbReference type="OrthoDB" id="684045at2759"/>
<gene>
    <name evidence="5" type="ORF">NADFUDRAFT_81518</name>
</gene>
<dbReference type="GO" id="GO:0005737">
    <property type="term" value="C:cytoplasm"/>
    <property type="evidence" value="ECO:0007669"/>
    <property type="project" value="TreeGrafter"/>
</dbReference>
<dbReference type="SUPFAM" id="SSF48403">
    <property type="entry name" value="Ankyrin repeat"/>
    <property type="match status" value="1"/>
</dbReference>
<evidence type="ECO:0000313" key="5">
    <source>
        <dbReference type="EMBL" id="ODQ68624.1"/>
    </source>
</evidence>
<organism evidence="5 6">
    <name type="scientific">Nadsonia fulvescens var. elongata DSM 6958</name>
    <dbReference type="NCBI Taxonomy" id="857566"/>
    <lineage>
        <taxon>Eukaryota</taxon>
        <taxon>Fungi</taxon>
        <taxon>Dikarya</taxon>
        <taxon>Ascomycota</taxon>
        <taxon>Saccharomycotina</taxon>
        <taxon>Dipodascomycetes</taxon>
        <taxon>Dipodascales</taxon>
        <taxon>Dipodascales incertae sedis</taxon>
        <taxon>Nadsonia</taxon>
    </lineage>
</organism>
<dbReference type="GO" id="GO:0000151">
    <property type="term" value="C:ubiquitin ligase complex"/>
    <property type="evidence" value="ECO:0007669"/>
    <property type="project" value="TreeGrafter"/>
</dbReference>
<dbReference type="Gene3D" id="1.25.40.20">
    <property type="entry name" value="Ankyrin repeat-containing domain"/>
    <property type="match status" value="1"/>
</dbReference>
<proteinExistence type="predicted"/>
<evidence type="ECO:0000256" key="1">
    <source>
        <dbReference type="ARBA" id="ARBA00022737"/>
    </source>
</evidence>
<name>A0A1E3PTN4_9ASCO</name>
<dbReference type="EMBL" id="KV454406">
    <property type="protein sequence ID" value="ODQ68624.1"/>
    <property type="molecule type" value="Genomic_DNA"/>
</dbReference>
<dbReference type="Pfam" id="PF12796">
    <property type="entry name" value="Ank_2"/>
    <property type="match status" value="1"/>
</dbReference>
<dbReference type="Pfam" id="PF00651">
    <property type="entry name" value="BTB"/>
    <property type="match status" value="1"/>
</dbReference>
<feature type="compositionally biased region" description="Low complexity" evidence="3">
    <location>
        <begin position="25"/>
        <end position="44"/>
    </location>
</feature>
<reference evidence="5 6" key="1">
    <citation type="journal article" date="2016" name="Proc. Natl. Acad. Sci. U.S.A.">
        <title>Comparative genomics of biotechnologically important yeasts.</title>
        <authorList>
            <person name="Riley R."/>
            <person name="Haridas S."/>
            <person name="Wolfe K.H."/>
            <person name="Lopes M.R."/>
            <person name="Hittinger C.T."/>
            <person name="Goeker M."/>
            <person name="Salamov A.A."/>
            <person name="Wisecaver J.H."/>
            <person name="Long T.M."/>
            <person name="Calvey C.H."/>
            <person name="Aerts A.L."/>
            <person name="Barry K.W."/>
            <person name="Choi C."/>
            <person name="Clum A."/>
            <person name="Coughlan A.Y."/>
            <person name="Deshpande S."/>
            <person name="Douglass A.P."/>
            <person name="Hanson S.J."/>
            <person name="Klenk H.-P."/>
            <person name="LaButti K.M."/>
            <person name="Lapidus A."/>
            <person name="Lindquist E.A."/>
            <person name="Lipzen A.M."/>
            <person name="Meier-Kolthoff J.P."/>
            <person name="Ohm R.A."/>
            <person name="Otillar R.P."/>
            <person name="Pangilinan J.L."/>
            <person name="Peng Y."/>
            <person name="Rokas A."/>
            <person name="Rosa C.A."/>
            <person name="Scheuner C."/>
            <person name="Sibirny A.A."/>
            <person name="Slot J.C."/>
            <person name="Stielow J.B."/>
            <person name="Sun H."/>
            <person name="Kurtzman C.P."/>
            <person name="Blackwell M."/>
            <person name="Grigoriev I.V."/>
            <person name="Jeffries T.W."/>
        </authorList>
    </citation>
    <scope>NUCLEOTIDE SEQUENCE [LARGE SCALE GENOMIC DNA]</scope>
    <source>
        <strain evidence="5 6">DSM 6958</strain>
    </source>
</reference>
<keyword evidence="1" id="KW-0677">Repeat</keyword>
<dbReference type="InterPro" id="IPR011333">
    <property type="entry name" value="SKP1/BTB/POZ_sf"/>
</dbReference>
<dbReference type="PANTHER" id="PTHR46231">
    <property type="entry name" value="ANKYRIN REPEAT AND BTB/POZ DOMAIN-CONTAINING PROTEIN 1"/>
    <property type="match status" value="1"/>
</dbReference>
<dbReference type="STRING" id="857566.A0A1E3PTN4"/>
<accession>A0A1E3PTN4</accession>
<feature type="domain" description="BTB" evidence="4">
    <location>
        <begin position="187"/>
        <end position="272"/>
    </location>
</feature>
<dbReference type="InterPro" id="IPR036770">
    <property type="entry name" value="Ankyrin_rpt-contain_sf"/>
</dbReference>
<dbReference type="PANTHER" id="PTHR46231:SF1">
    <property type="entry name" value="ANKYRIN REPEAT AND BTB_POZ DOMAIN-CONTAINING PROTEIN 1"/>
    <property type="match status" value="1"/>
</dbReference>
<evidence type="ECO:0000256" key="2">
    <source>
        <dbReference type="ARBA" id="ARBA00023043"/>
    </source>
</evidence>
<feature type="domain" description="BTB" evidence="4">
    <location>
        <begin position="378"/>
        <end position="479"/>
    </location>
</feature>
<dbReference type="SUPFAM" id="SSF54695">
    <property type="entry name" value="POZ domain"/>
    <property type="match status" value="2"/>
</dbReference>
<dbReference type="InterPro" id="IPR002110">
    <property type="entry name" value="Ankyrin_rpt"/>
</dbReference>
<protein>
    <recommendedName>
        <fullName evidence="4">BTB domain-containing protein</fullName>
    </recommendedName>
</protein>
<dbReference type="Gene3D" id="3.30.710.10">
    <property type="entry name" value="Potassium Channel Kv1.1, Chain A"/>
    <property type="match status" value="2"/>
</dbReference>
<evidence type="ECO:0000313" key="6">
    <source>
        <dbReference type="Proteomes" id="UP000095009"/>
    </source>
</evidence>
<sequence>MTRNEDSTNVEPKFRLIERYHDESINNNNSSSSASNYLLGGSSSNRDDNEEDITPQTRSTIRYEDIIDEEQKQRFRELCVCCRSGDLEQVDQLVSIGTNINAIDEWDYSPLILASLCGHEPVVLYLLEHGAVCDRDTFQGERCLYGALNDSIRQLLLKFDISKAVDTTQPFAAHISQLLNKGYPKMQDVVFDTMSAGSSVGDNSNETHGYRALSSSFQLHKFILAARSDYFKENLLGRWLQKSYIKFSSAMDTNAFQYVVRYLYLYDTHLDQLSTEMKLAMIKIAKSLKLSELVKIIENNITEPVQANEQNKEDSLLIQRLIRKQRQTDLIKARMDFELFFEKNILSNMIQVRQQDLDLMKPKVKAELAQLKHCSAFPDVLVKVELDQNEEERDGNTERLVAIYPVHKAMLIRAGYYNTMFSSSFSEGQESNISSDSEDENLKTESDGDLPILHFESNSIKVAEVVLGYLYTDNVSQIPLEYAIDVLLAADVLFIDRLKTLACIAIEKSEAHLTMTEDANIKDEEFSQMMFDILRVGWLTGMERLERFVAKIIANNLNHFINHPGFRSLISESSQRIANRQETDTIELIDDIRYYLAKKFGILMEADEDMLDIDAKTKKVIDYNDIVPGDMALGNASTISVYEQKYNHELDLIEIVLAELGLDA</sequence>
<dbReference type="SMART" id="SM00248">
    <property type="entry name" value="ANK"/>
    <property type="match status" value="2"/>
</dbReference>
<keyword evidence="2" id="KW-0040">ANK repeat</keyword>
<dbReference type="InterPro" id="IPR000210">
    <property type="entry name" value="BTB/POZ_dom"/>
</dbReference>
<dbReference type="Proteomes" id="UP000095009">
    <property type="component" value="Unassembled WGS sequence"/>
</dbReference>
<dbReference type="SMART" id="SM00225">
    <property type="entry name" value="BTB"/>
    <property type="match status" value="2"/>
</dbReference>